<dbReference type="SUPFAM" id="SSF46785">
    <property type="entry name" value="Winged helix' DNA-binding domain"/>
    <property type="match status" value="1"/>
</dbReference>
<dbReference type="PANTHER" id="PTHR30595:SF6">
    <property type="entry name" value="SCHLAFEN ALBA-2 DOMAIN-CONTAINING PROTEIN"/>
    <property type="match status" value="1"/>
</dbReference>
<dbReference type="Gene3D" id="1.10.10.10">
    <property type="entry name" value="Winged helix-like DNA-binding domain superfamily/Winged helix DNA-binding domain"/>
    <property type="match status" value="1"/>
</dbReference>
<dbReference type="InterPro" id="IPR036388">
    <property type="entry name" value="WH-like_DNA-bd_sf"/>
</dbReference>
<dbReference type="Pfam" id="PF13412">
    <property type="entry name" value="HTH_24"/>
    <property type="match status" value="1"/>
</dbReference>
<dbReference type="EMBL" id="JAJMLW010000001">
    <property type="protein sequence ID" value="MCI2240926.1"/>
    <property type="molecule type" value="Genomic_DNA"/>
</dbReference>
<comment type="caution">
    <text evidence="1">The sequence shown here is derived from an EMBL/GenBank/DDBJ whole genome shotgun (WGS) entry which is preliminary data.</text>
</comment>
<dbReference type="Gene3D" id="3.30.950.30">
    <property type="entry name" value="Schlafen, AAA domain"/>
    <property type="match status" value="1"/>
</dbReference>
<gene>
    <name evidence="1" type="ORF">LPT13_00960</name>
</gene>
<proteinExistence type="predicted"/>
<evidence type="ECO:0000313" key="1">
    <source>
        <dbReference type="EMBL" id="MCI2240926.1"/>
    </source>
</evidence>
<evidence type="ECO:0000313" key="2">
    <source>
        <dbReference type="Proteomes" id="UP001430755"/>
    </source>
</evidence>
<dbReference type="RefSeq" id="WP_242162610.1">
    <property type="nucleotide sequence ID" value="NZ_JAJMLW010000001.1"/>
</dbReference>
<dbReference type="PANTHER" id="PTHR30595">
    <property type="entry name" value="GLPR-RELATED TRANSCRIPTIONAL REPRESSOR"/>
    <property type="match status" value="1"/>
</dbReference>
<protein>
    <submittedName>
        <fullName evidence="1">Winged helix-turn-helix transcriptional regulator</fullName>
    </submittedName>
</protein>
<dbReference type="InterPro" id="IPR038461">
    <property type="entry name" value="Schlafen_AlbA_2_dom_sf"/>
</dbReference>
<sequence length="429" mass="45566">MDQEVIEQADLRQGAWLETVCAFANGHGGSLLVEVPESRRGKSSSLETLEWLPVRIYEELGITCEVNLVMVGGRMGVEVTVLPSAAPVSCEGRFFQRRDGETALLVGADLVRFLRGRDTEEEAPWERRPVPGARLDDLDPAMLARLGVPEDDLRSAPAVVRCLAAAGLADEATGFLNHAGVLLAHRSPDQVIDGAFVRVGFFDDDASPRPAQRLEARGTLPSQADQVVDAVLGPRRGDRVVAGSLPAGALREALLNALAHKDYASGAPVQVSVMPDRMTVVNVGRPPAAWTAETLGAPHSARPANPALTAALGRLGAVGAWGGGCVLMAAACAEAGLPAPRFALGADEVAVTLPLEPAPPDPLADLRLSRVDRRVLERLRADDRPTAAVLAADLAVSDSTVRRSLRRLTQLRLIERIGSTKTGFWHPLA</sequence>
<dbReference type="Gene3D" id="3.30.565.60">
    <property type="match status" value="1"/>
</dbReference>
<dbReference type="Proteomes" id="UP001430755">
    <property type="component" value="Unassembled WGS sequence"/>
</dbReference>
<dbReference type="InterPro" id="IPR038475">
    <property type="entry name" value="RecG_C_sf"/>
</dbReference>
<keyword evidence="2" id="KW-1185">Reference proteome</keyword>
<name>A0ABS9WDI4_9ACTN</name>
<reference evidence="1" key="1">
    <citation type="submission" date="2021-11" db="EMBL/GenBank/DDBJ databases">
        <title>A Novel Adlercreutzia Species, isolated from a Allomyrina dichotoma larva feces.</title>
        <authorList>
            <person name="Suh M.K."/>
        </authorList>
    </citation>
    <scope>NUCLEOTIDE SEQUENCE</scope>
    <source>
        <strain evidence="1">JBNU-10</strain>
    </source>
</reference>
<dbReference type="InterPro" id="IPR036390">
    <property type="entry name" value="WH_DNA-bd_sf"/>
</dbReference>
<dbReference type="Pfam" id="PF13749">
    <property type="entry name" value="HATPase_c_4"/>
    <property type="match status" value="1"/>
</dbReference>
<organism evidence="1 2">
    <name type="scientific">Adlercreutzia faecimuris</name>
    <dbReference type="NCBI Taxonomy" id="2897341"/>
    <lineage>
        <taxon>Bacteria</taxon>
        <taxon>Bacillati</taxon>
        <taxon>Actinomycetota</taxon>
        <taxon>Coriobacteriia</taxon>
        <taxon>Eggerthellales</taxon>
        <taxon>Eggerthellaceae</taxon>
        <taxon>Adlercreutzia</taxon>
    </lineage>
</organism>
<accession>A0ABS9WDI4</accession>